<dbReference type="EMBL" id="FNRF01000003">
    <property type="protein sequence ID" value="SEA56571.1"/>
    <property type="molecule type" value="Genomic_DNA"/>
</dbReference>
<dbReference type="RefSeq" id="WP_074761175.1">
    <property type="nucleotide sequence ID" value="NZ_FNRF01000003.1"/>
</dbReference>
<proteinExistence type="predicted"/>
<evidence type="ECO:0000313" key="2">
    <source>
        <dbReference type="Proteomes" id="UP000182257"/>
    </source>
</evidence>
<evidence type="ECO:0000313" key="1">
    <source>
        <dbReference type="EMBL" id="SEA56571.1"/>
    </source>
</evidence>
<organism evidence="1 2">
    <name type="scientific">Xylanibacter ruminicola</name>
    <name type="common">Prevotella ruminicola</name>
    <dbReference type="NCBI Taxonomy" id="839"/>
    <lineage>
        <taxon>Bacteria</taxon>
        <taxon>Pseudomonadati</taxon>
        <taxon>Bacteroidota</taxon>
        <taxon>Bacteroidia</taxon>
        <taxon>Bacteroidales</taxon>
        <taxon>Prevotellaceae</taxon>
        <taxon>Xylanibacter</taxon>
    </lineage>
</organism>
<reference evidence="1 2" key="1">
    <citation type="submission" date="2016-10" db="EMBL/GenBank/DDBJ databases">
        <authorList>
            <person name="de Groot N.N."/>
        </authorList>
    </citation>
    <scope>NUCLEOTIDE SEQUENCE [LARGE SCALE GENOMIC DNA]</scope>
    <source>
        <strain evidence="1 2">D31d</strain>
    </source>
</reference>
<name>A0A1H4C833_XYLRU</name>
<dbReference type="OrthoDB" id="6402183at2"/>
<gene>
    <name evidence="1" type="ORF">SAMN05216462_1822</name>
</gene>
<accession>A0A1H4C833</accession>
<dbReference type="AlphaFoldDB" id="A0A1H4C833"/>
<sequence>MKRYYYIDDEVDTIKSIADGINECKLVQVDVFPLGKHKEFDNLTERLRSEWDNFDGLILDLKLDGGGVDSTKFTATSLAQWISSYVIAERKAAKPLVLLSNDLECANFKADITSHDLFDMVLERSGGLKWDWFAKVLAIIAEGYDKLNNDKEKKLSNLLQWDSIDTTATYFAPFTDLASFNVREFASFILNDLFLHPGLLISEPLLAARYGVDMEKSGEGWQRFKTKYLEVAKYRGLFGEIANCYWSKKTQEVFMTLSGGKSAASLTTIQRVKALKDKAEDASGLIAYEPADKDASTYCWAIDEVTRKPLDSSEGYMIQEEGGLKSWQEPRFVSFDTIESGNLGEVRLVPSEKERYEEDLAALED</sequence>
<dbReference type="Proteomes" id="UP000182257">
    <property type="component" value="Unassembled WGS sequence"/>
</dbReference>
<protein>
    <submittedName>
        <fullName evidence="1">Uncharacterized protein</fullName>
    </submittedName>
</protein>